<dbReference type="Pfam" id="PF12066">
    <property type="entry name" value="SERRATE_Ars2_N"/>
    <property type="match status" value="1"/>
</dbReference>
<name>A0A835CV56_APHGI</name>
<feature type="domain" description="SERRATE/Ars2 N-terminal" evidence="9">
    <location>
        <begin position="167"/>
        <end position="276"/>
    </location>
</feature>
<dbReference type="InterPro" id="IPR035979">
    <property type="entry name" value="RBD_domain_sf"/>
</dbReference>
<dbReference type="InterPro" id="IPR039727">
    <property type="entry name" value="SE/Ars2"/>
</dbReference>
<dbReference type="InterPro" id="IPR012677">
    <property type="entry name" value="Nucleotide-bd_a/b_plait_sf"/>
</dbReference>
<dbReference type="GO" id="GO:0003676">
    <property type="term" value="F:nucleic acid binding"/>
    <property type="evidence" value="ECO:0007669"/>
    <property type="project" value="InterPro"/>
</dbReference>
<protein>
    <recommendedName>
        <fullName evidence="3">Serrate RNA effector molecule homolog</fullName>
    </recommendedName>
    <alternativeName>
        <fullName evidence="6">Arsenite-resistance protein 2 homolog</fullName>
    </alternativeName>
</protein>
<feature type="compositionally biased region" description="Basic and acidic residues" evidence="7">
    <location>
        <begin position="287"/>
        <end position="302"/>
    </location>
</feature>
<accession>A0A835CV56</accession>
<comment type="similarity">
    <text evidence="2">Belongs to the ARS2 family.</text>
</comment>
<feature type="compositionally biased region" description="Basic and acidic residues" evidence="7">
    <location>
        <begin position="488"/>
        <end position="506"/>
    </location>
</feature>
<feature type="compositionally biased region" description="Basic and acidic residues" evidence="7">
    <location>
        <begin position="8"/>
        <end position="58"/>
    </location>
</feature>
<comment type="subcellular location">
    <subcellularLocation>
        <location evidence="1">Nucleus</location>
    </subcellularLocation>
</comment>
<dbReference type="EMBL" id="JACMRX010000001">
    <property type="protein sequence ID" value="KAF7997112.1"/>
    <property type="molecule type" value="Genomic_DNA"/>
</dbReference>
<evidence type="ECO:0000256" key="2">
    <source>
        <dbReference type="ARBA" id="ARBA00005407"/>
    </source>
</evidence>
<organism evidence="10 11">
    <name type="scientific">Aphidius gifuensis</name>
    <name type="common">Parasitoid wasp</name>
    <dbReference type="NCBI Taxonomy" id="684658"/>
    <lineage>
        <taxon>Eukaryota</taxon>
        <taxon>Metazoa</taxon>
        <taxon>Ecdysozoa</taxon>
        <taxon>Arthropoda</taxon>
        <taxon>Hexapoda</taxon>
        <taxon>Insecta</taxon>
        <taxon>Pterygota</taxon>
        <taxon>Neoptera</taxon>
        <taxon>Endopterygota</taxon>
        <taxon>Hymenoptera</taxon>
        <taxon>Apocrita</taxon>
        <taxon>Ichneumonoidea</taxon>
        <taxon>Braconidae</taxon>
        <taxon>Aphidiinae</taxon>
        <taxon>Aphidius</taxon>
    </lineage>
</organism>
<dbReference type="Gene3D" id="3.30.70.330">
    <property type="match status" value="1"/>
</dbReference>
<reference evidence="10 11" key="1">
    <citation type="submission" date="2020-08" db="EMBL/GenBank/DDBJ databases">
        <title>Aphidius gifuensis genome sequencing and assembly.</title>
        <authorList>
            <person name="Du Z."/>
        </authorList>
    </citation>
    <scope>NUCLEOTIDE SEQUENCE [LARGE SCALE GENOMIC DNA]</scope>
    <source>
        <strain evidence="10">YNYX2018</strain>
        <tissue evidence="10">Adults</tissue>
    </source>
</reference>
<dbReference type="CDD" id="cd00590">
    <property type="entry name" value="RRM_SF"/>
    <property type="match status" value="1"/>
</dbReference>
<keyword evidence="11" id="KW-1185">Reference proteome</keyword>
<feature type="compositionally biased region" description="Gly residues" evidence="7">
    <location>
        <begin position="101"/>
        <end position="115"/>
    </location>
</feature>
<comment type="caution">
    <text evidence="10">The sequence shown here is derived from an EMBL/GenBank/DDBJ whole genome shotgun (WGS) entry which is preliminary data.</text>
</comment>
<keyword evidence="4" id="KW-0943">RNA-mediated gene silencing</keyword>
<evidence type="ECO:0000256" key="7">
    <source>
        <dbReference type="SAM" id="MobiDB-lite"/>
    </source>
</evidence>
<feature type="compositionally biased region" description="Basic and acidic residues" evidence="7">
    <location>
        <begin position="350"/>
        <end position="362"/>
    </location>
</feature>
<evidence type="ECO:0000259" key="9">
    <source>
        <dbReference type="Pfam" id="PF12066"/>
    </source>
</evidence>
<evidence type="ECO:0000256" key="5">
    <source>
        <dbReference type="ARBA" id="ARBA00023242"/>
    </source>
</evidence>
<dbReference type="PANTHER" id="PTHR13165">
    <property type="entry name" value="ARSENITE-RESISTANCE PROTEIN 2"/>
    <property type="match status" value="1"/>
</dbReference>
<evidence type="ECO:0000256" key="1">
    <source>
        <dbReference type="ARBA" id="ARBA00004123"/>
    </source>
</evidence>
<feature type="compositionally biased region" description="Basic and acidic residues" evidence="7">
    <location>
        <begin position="968"/>
        <end position="982"/>
    </location>
</feature>
<dbReference type="SUPFAM" id="SSF54928">
    <property type="entry name" value="RNA-binding domain, RBD"/>
    <property type="match status" value="1"/>
</dbReference>
<evidence type="ECO:0000313" key="10">
    <source>
        <dbReference type="EMBL" id="KAF7997112.1"/>
    </source>
</evidence>
<feature type="compositionally biased region" description="Low complexity" evidence="7">
    <location>
        <begin position="135"/>
        <end position="145"/>
    </location>
</feature>
<feature type="compositionally biased region" description="Acidic residues" evidence="7">
    <location>
        <begin position="473"/>
        <end position="487"/>
    </location>
</feature>
<evidence type="ECO:0000313" key="11">
    <source>
        <dbReference type="Proteomes" id="UP000639338"/>
    </source>
</evidence>
<evidence type="ECO:0000256" key="6">
    <source>
        <dbReference type="ARBA" id="ARBA00030701"/>
    </source>
</evidence>
<feature type="compositionally biased region" description="Acidic residues" evidence="7">
    <location>
        <begin position="384"/>
        <end position="399"/>
    </location>
</feature>
<dbReference type="InterPro" id="IPR007042">
    <property type="entry name" value="SERRATE/Ars2_C"/>
</dbReference>
<feature type="region of interest" description="Disordered" evidence="7">
    <location>
        <begin position="942"/>
        <end position="982"/>
    </location>
</feature>
<dbReference type="OrthoDB" id="342064at2759"/>
<feature type="compositionally biased region" description="Basic and acidic residues" evidence="7">
    <location>
        <begin position="451"/>
        <end position="472"/>
    </location>
</feature>
<feature type="compositionally biased region" description="Basic and acidic residues" evidence="7">
    <location>
        <begin position="400"/>
        <end position="428"/>
    </location>
</feature>
<dbReference type="AlphaFoldDB" id="A0A835CV56"/>
<feature type="region of interest" description="Disordered" evidence="7">
    <location>
        <begin position="1"/>
        <end position="160"/>
    </location>
</feature>
<evidence type="ECO:0000256" key="3">
    <source>
        <dbReference type="ARBA" id="ARBA00017364"/>
    </source>
</evidence>
<evidence type="ECO:0000259" key="8">
    <source>
        <dbReference type="Pfam" id="PF04959"/>
    </source>
</evidence>
<feature type="compositionally biased region" description="Basic residues" evidence="7">
    <location>
        <begin position="125"/>
        <end position="134"/>
    </location>
</feature>
<dbReference type="PANTHER" id="PTHR13165:SF0">
    <property type="entry name" value="SERRATE RNA EFFECTOR MOLECULE HOMOLOG"/>
    <property type="match status" value="1"/>
</dbReference>
<feature type="region of interest" description="Disordered" evidence="7">
    <location>
        <begin position="284"/>
        <end position="508"/>
    </location>
</feature>
<feature type="compositionally biased region" description="Basic and acidic residues" evidence="7">
    <location>
        <begin position="369"/>
        <end position="383"/>
    </location>
</feature>
<dbReference type="GO" id="GO:0016604">
    <property type="term" value="C:nuclear body"/>
    <property type="evidence" value="ECO:0007669"/>
    <property type="project" value="TreeGrafter"/>
</dbReference>
<dbReference type="Proteomes" id="UP000639338">
    <property type="component" value="Unassembled WGS sequence"/>
</dbReference>
<sequence>MADSDDEYDRKRRDKFRGERPESYSREGRRDDRRRDAEWAEREWSSRSRARPDYREYRGGGGAGGRDRYSPGRSQDMAPPMKRMRSDWDDGGSRYPHSDYYGGGGGGGGGGGSGGSSWAPDHFPPRHHGNHHFGNHNNSSSNSASREAAGNFNNSNVETQPPMMTFKSFLATQEDTITDEEAIKRYNDYKLEFRRQQLNEFFVAHKDEEWFKIKYHPEESIKRKEEQITGLKKRIDVFLDLLNSDQIDKVSIDADQADPLLKLLDSVVIKLEGGTEEDLKVLTAKPLLKEPVSKPKEPEVNKEQQASTETDKVDNKNTDETEKSKDNDKEQVNESEEKKADEPMDEEAEAEQKDTEKEKNDTEEQNGDVEMKDNEKTDDKISDKDDEDDDEKTMDQDEEKETKKDDEDDDEKSKDDDKPIEEKKDTINIKKRKRTDSNSSSSSSSSSSLTESEKPESPKVDDEEKEKDKSDVEPDNEEEKMDNDDNNTEEKNDKNEITDSEKKNNEPEAVIDLASEDKDKEPRALHKTSSIFLRNLAPSITKAEVEAMCKRFPGFLRVAIADPQPERRWFRRGWISFERQVNIKEICWSLNNIRLRDCELGAIVNRDLLRRIRQVNGITSHKQIVRNDIKLSAKIVHNLDTKLGLWNDDKKNDNKSDKKKEGYEAEQVAFGLNSKNPVLKNITDYLIEEASAEEEELLGMSGDQEEGQLGDDSPFERDPSLIKVLDRLILYLRIVHSVDYYNHCEYPNEDEMPNRCGIMHVRGPVPSAKITSSEITDYSRNFETKMSTFLTPTVTVKTDDYNKLGAKDADAEVEKFVQANTQELSKDKWLCPLSGKKFKGPDFIRKHIFNKHAEKVSEVKAEAEYFNNYLKDPKRPILPEHPGNKAPVREAPRENFPAFGGMGGGFGGFGGNFGGSSRGNFGGGGGGGGGGYGGGGGGGFGGGFGMSRPNRGGFRGRGGSGEFRPVIHYRDLDAPREPDEFL</sequence>
<proteinExistence type="inferred from homology"/>
<feature type="domain" description="SERRATE/Ars2 C-terminal" evidence="8">
    <location>
        <begin position="762"/>
        <end position="959"/>
    </location>
</feature>
<feature type="compositionally biased region" description="Low complexity" evidence="7">
    <location>
        <begin position="437"/>
        <end position="448"/>
    </location>
</feature>
<evidence type="ECO:0000256" key="4">
    <source>
        <dbReference type="ARBA" id="ARBA00023158"/>
    </source>
</evidence>
<feature type="compositionally biased region" description="Basic and acidic residues" evidence="7">
    <location>
        <begin position="309"/>
        <end position="342"/>
    </location>
</feature>
<dbReference type="Pfam" id="PF04959">
    <property type="entry name" value="ARS2"/>
    <property type="match status" value="1"/>
</dbReference>
<gene>
    <name evidence="10" type="ORF">HCN44_005389</name>
</gene>
<dbReference type="InterPro" id="IPR021933">
    <property type="entry name" value="SERRATE/Ars2_N"/>
</dbReference>
<keyword evidence="5" id="KW-0539">Nucleus</keyword>
<dbReference type="GO" id="GO:0031053">
    <property type="term" value="P:primary miRNA processing"/>
    <property type="evidence" value="ECO:0007669"/>
    <property type="project" value="TreeGrafter"/>
</dbReference>